<name>A0A5J5IAB9_9BACI</name>
<evidence type="ECO:0000313" key="3">
    <source>
        <dbReference type="Proteomes" id="UP000326671"/>
    </source>
</evidence>
<evidence type="ECO:0000313" key="2">
    <source>
        <dbReference type="EMBL" id="KAA9031591.1"/>
    </source>
</evidence>
<dbReference type="Pfam" id="PF20613">
    <property type="entry name" value="HipA_2"/>
    <property type="match status" value="1"/>
</dbReference>
<comment type="caution">
    <text evidence="2">The sequence shown here is derived from an EMBL/GenBank/DDBJ whole genome shotgun (WGS) entry which is preliminary data.</text>
</comment>
<gene>
    <name evidence="2" type="ORF">F4V44_00665</name>
</gene>
<organism evidence="2 3">
    <name type="scientific">Niallia endozanthoxylica</name>
    <dbReference type="NCBI Taxonomy" id="2036016"/>
    <lineage>
        <taxon>Bacteria</taxon>
        <taxon>Bacillati</taxon>
        <taxon>Bacillota</taxon>
        <taxon>Bacilli</taxon>
        <taxon>Bacillales</taxon>
        <taxon>Bacillaceae</taxon>
        <taxon>Niallia</taxon>
    </lineage>
</organism>
<dbReference type="RefSeq" id="WP_150438057.1">
    <property type="nucleotide sequence ID" value="NZ_VYKL01000004.1"/>
</dbReference>
<proteinExistence type="predicted"/>
<feature type="domain" description="HipA-like kinase" evidence="1">
    <location>
        <begin position="9"/>
        <end position="238"/>
    </location>
</feature>
<dbReference type="InterPro" id="IPR046748">
    <property type="entry name" value="HipA_2"/>
</dbReference>
<accession>A0A5J5IAB9</accession>
<evidence type="ECO:0000259" key="1">
    <source>
        <dbReference type="Pfam" id="PF20613"/>
    </source>
</evidence>
<sequence>MIEPIAYQKKLEGKSNAHLISFSDGKDYVVKYFQTGFEKTLPNEWVSYCLARYLGLPIPFARIVDIPQSFSSQVPELAQINNTPYQFALTYIPDCQDGHQVPNIPNISNSNELASIIAFDYWLYNSDRTRKNILLKKEQENTYRLWAIDHAEVFGTYNWQIEEIEDLPVGIIKSATHQIMASFIEDENQLFDQLDIIETIPIFLIEEIVSMIPDEWMVTKEEKKAMVSSLLFRRKKILPDLMQKFVNKIYWPIHDNQHS</sequence>
<reference evidence="2 3" key="1">
    <citation type="submission" date="2019-09" db="EMBL/GenBank/DDBJ databases">
        <title>Whole genome sequences of isolates from the Mars Exploration Rovers.</title>
        <authorList>
            <person name="Seuylemezian A."/>
            <person name="Vaishampayan P."/>
        </authorList>
    </citation>
    <scope>NUCLEOTIDE SEQUENCE [LARGE SCALE GENOMIC DNA]</scope>
    <source>
        <strain evidence="2 3">MER_TA_151</strain>
    </source>
</reference>
<dbReference type="EMBL" id="VYKL01000004">
    <property type="protein sequence ID" value="KAA9031591.1"/>
    <property type="molecule type" value="Genomic_DNA"/>
</dbReference>
<keyword evidence="3" id="KW-1185">Reference proteome</keyword>
<dbReference type="Proteomes" id="UP000326671">
    <property type="component" value="Unassembled WGS sequence"/>
</dbReference>
<protein>
    <recommendedName>
        <fullName evidence="1">HipA-like kinase domain-containing protein</fullName>
    </recommendedName>
</protein>
<dbReference type="AlphaFoldDB" id="A0A5J5IAB9"/>
<dbReference type="OrthoDB" id="2939938at2"/>